<keyword evidence="3" id="KW-1185">Reference proteome</keyword>
<evidence type="ECO:0000313" key="2">
    <source>
        <dbReference type="EMBL" id="GAA0598659.1"/>
    </source>
</evidence>
<dbReference type="EMBL" id="BAAACA010000014">
    <property type="protein sequence ID" value="GAA0598659.1"/>
    <property type="molecule type" value="Genomic_DNA"/>
</dbReference>
<proteinExistence type="predicted"/>
<protein>
    <submittedName>
        <fullName evidence="2">Uncharacterized protein</fullName>
    </submittedName>
</protein>
<evidence type="ECO:0000313" key="3">
    <source>
        <dbReference type="Proteomes" id="UP001500668"/>
    </source>
</evidence>
<dbReference type="Proteomes" id="UP001500668">
    <property type="component" value="Unassembled WGS sequence"/>
</dbReference>
<feature type="region of interest" description="Disordered" evidence="1">
    <location>
        <begin position="1"/>
        <end position="32"/>
    </location>
</feature>
<feature type="compositionally biased region" description="Basic and acidic residues" evidence="1">
    <location>
        <begin position="22"/>
        <end position="32"/>
    </location>
</feature>
<gene>
    <name evidence="2" type="ORF">GCM10010394_30270</name>
</gene>
<evidence type="ECO:0000256" key="1">
    <source>
        <dbReference type="SAM" id="MobiDB-lite"/>
    </source>
</evidence>
<name>A0ABN1FVF0_9ACTN</name>
<comment type="caution">
    <text evidence="2">The sequence shown here is derived from an EMBL/GenBank/DDBJ whole genome shotgun (WGS) entry which is preliminary data.</text>
</comment>
<accession>A0ABN1FVF0</accession>
<organism evidence="2 3">
    <name type="scientific">Streptomyces crystallinus</name>
    <dbReference type="NCBI Taxonomy" id="68191"/>
    <lineage>
        <taxon>Bacteria</taxon>
        <taxon>Bacillati</taxon>
        <taxon>Actinomycetota</taxon>
        <taxon>Actinomycetes</taxon>
        <taxon>Kitasatosporales</taxon>
        <taxon>Streptomycetaceae</taxon>
        <taxon>Streptomyces</taxon>
    </lineage>
</organism>
<sequence>MPGESEVPGAQRGPDGSQIGRDGVDALHEGTGGKRAELQLAAWFDGECRPQGERPQRGVGGGESVVLDGEAGVVQIMDEPLHFYTDGTRWAGLEADTSKQIIRFRFGELSGQHGRFPNSGAFSVHCPT</sequence>
<reference evidence="2 3" key="1">
    <citation type="journal article" date="2019" name="Int. J. Syst. Evol. Microbiol.">
        <title>The Global Catalogue of Microorganisms (GCM) 10K type strain sequencing project: providing services to taxonomists for standard genome sequencing and annotation.</title>
        <authorList>
            <consortium name="The Broad Institute Genomics Platform"/>
            <consortium name="The Broad Institute Genome Sequencing Center for Infectious Disease"/>
            <person name="Wu L."/>
            <person name="Ma J."/>
        </authorList>
    </citation>
    <scope>NUCLEOTIDE SEQUENCE [LARGE SCALE GENOMIC DNA]</scope>
    <source>
        <strain evidence="2 3">JCM 5067</strain>
    </source>
</reference>